<evidence type="ECO:0000256" key="19">
    <source>
        <dbReference type="SAM" id="MobiDB-lite"/>
    </source>
</evidence>
<keyword evidence="10" id="KW-0159">Chromosome partition</keyword>
<keyword evidence="11" id="KW-0995">Kinetochore</keyword>
<dbReference type="GO" id="GO:0007059">
    <property type="term" value="P:chromosome segregation"/>
    <property type="evidence" value="ECO:0007669"/>
    <property type="project" value="UniProtKB-KW"/>
</dbReference>
<evidence type="ECO:0000256" key="9">
    <source>
        <dbReference type="ARBA" id="ARBA00022776"/>
    </source>
</evidence>
<evidence type="ECO:0000256" key="1">
    <source>
        <dbReference type="ARBA" id="ARBA00004123"/>
    </source>
</evidence>
<feature type="region of interest" description="Disordered" evidence="19">
    <location>
        <begin position="123"/>
        <end position="233"/>
    </location>
</feature>
<gene>
    <name evidence="20" type="ORF">S7711_04938</name>
</gene>
<dbReference type="PANTHER" id="PTHR28216:SF1">
    <property type="entry name" value="DASH COMPLEX SUBUNIT DUO1"/>
    <property type="match status" value="1"/>
</dbReference>
<dbReference type="Proteomes" id="UP000028045">
    <property type="component" value="Unassembled WGS sequence"/>
</dbReference>
<keyword evidence="8" id="KW-0493">Microtubule</keyword>
<evidence type="ECO:0000256" key="2">
    <source>
        <dbReference type="ARBA" id="ARBA00004186"/>
    </source>
</evidence>
<evidence type="ECO:0000256" key="8">
    <source>
        <dbReference type="ARBA" id="ARBA00022701"/>
    </source>
</evidence>
<keyword evidence="16" id="KW-0137">Centromere</keyword>
<evidence type="ECO:0000256" key="5">
    <source>
        <dbReference type="ARBA" id="ARBA00022454"/>
    </source>
</evidence>
<evidence type="ECO:0000256" key="12">
    <source>
        <dbReference type="ARBA" id="ARBA00023054"/>
    </source>
</evidence>
<keyword evidence="15" id="KW-0131">Cell cycle</keyword>
<keyword evidence="7" id="KW-0132">Cell division</keyword>
<evidence type="ECO:0000256" key="17">
    <source>
        <dbReference type="ARBA" id="ARBA00044152"/>
    </source>
</evidence>
<evidence type="ECO:0000256" key="10">
    <source>
        <dbReference type="ARBA" id="ARBA00022829"/>
    </source>
</evidence>
<name>A0A084AV27_STACB</name>
<keyword evidence="21" id="KW-1185">Reference proteome</keyword>
<dbReference type="OrthoDB" id="5599235at2759"/>
<evidence type="ECO:0000256" key="11">
    <source>
        <dbReference type="ARBA" id="ARBA00022838"/>
    </source>
</evidence>
<evidence type="ECO:0000256" key="18">
    <source>
        <dbReference type="ARBA" id="ARBA00044358"/>
    </source>
</evidence>
<evidence type="ECO:0000256" key="7">
    <source>
        <dbReference type="ARBA" id="ARBA00022618"/>
    </source>
</evidence>
<evidence type="ECO:0000313" key="20">
    <source>
        <dbReference type="EMBL" id="KEY69156.1"/>
    </source>
</evidence>
<keyword evidence="12" id="KW-0175">Coiled coil</keyword>
<dbReference type="GO" id="GO:0000278">
    <property type="term" value="P:mitotic cell cycle"/>
    <property type="evidence" value="ECO:0007669"/>
    <property type="project" value="InterPro"/>
</dbReference>
<accession>A0A084AV27</accession>
<feature type="compositionally biased region" description="Low complexity" evidence="19">
    <location>
        <begin position="171"/>
        <end position="183"/>
    </location>
</feature>
<comment type="similarity">
    <text evidence="4">Belongs to the DASH complex DUO1 family.</text>
</comment>
<dbReference type="PANTHER" id="PTHR28216">
    <property type="entry name" value="DASH COMPLEX SUBUNIT DUO1"/>
    <property type="match status" value="1"/>
</dbReference>
<dbReference type="Pfam" id="PF08651">
    <property type="entry name" value="DASH_Duo1"/>
    <property type="match status" value="1"/>
</dbReference>
<evidence type="ECO:0000256" key="3">
    <source>
        <dbReference type="ARBA" id="ARBA00004629"/>
    </source>
</evidence>
<dbReference type="GO" id="GO:0005874">
    <property type="term" value="C:microtubule"/>
    <property type="evidence" value="ECO:0007669"/>
    <property type="project" value="UniProtKB-KW"/>
</dbReference>
<feature type="compositionally biased region" description="Low complexity" evidence="19">
    <location>
        <begin position="127"/>
        <end position="141"/>
    </location>
</feature>
<keyword evidence="9" id="KW-0498">Mitosis</keyword>
<keyword evidence="13" id="KW-0206">Cytoskeleton</keyword>
<evidence type="ECO:0000256" key="16">
    <source>
        <dbReference type="ARBA" id="ARBA00023328"/>
    </source>
</evidence>
<dbReference type="GO" id="GO:0042729">
    <property type="term" value="C:DASH complex"/>
    <property type="evidence" value="ECO:0007669"/>
    <property type="project" value="InterPro"/>
</dbReference>
<reference evidence="20 21" key="1">
    <citation type="journal article" date="2014" name="BMC Genomics">
        <title>Comparative genome sequencing reveals chemotype-specific gene clusters in the toxigenic black mold Stachybotrys.</title>
        <authorList>
            <person name="Semeiks J."/>
            <person name="Borek D."/>
            <person name="Otwinowski Z."/>
            <person name="Grishin N.V."/>
        </authorList>
    </citation>
    <scope>NUCLEOTIDE SEQUENCE [LARGE SCALE GENOMIC DNA]</scope>
    <source>
        <strain evidence="21">CBS 109288 / IBT 7711</strain>
    </source>
</reference>
<proteinExistence type="inferred from homology"/>
<evidence type="ECO:0000256" key="4">
    <source>
        <dbReference type="ARBA" id="ARBA00005366"/>
    </source>
</evidence>
<dbReference type="InterPro" id="IPR013960">
    <property type="entry name" value="DASH_Duo1"/>
</dbReference>
<organism evidence="20 21">
    <name type="scientific">Stachybotrys chartarum (strain CBS 109288 / IBT 7711)</name>
    <name type="common">Toxic black mold</name>
    <name type="synonym">Stilbospora chartarum</name>
    <dbReference type="NCBI Taxonomy" id="1280523"/>
    <lineage>
        <taxon>Eukaryota</taxon>
        <taxon>Fungi</taxon>
        <taxon>Dikarya</taxon>
        <taxon>Ascomycota</taxon>
        <taxon>Pezizomycotina</taxon>
        <taxon>Sordariomycetes</taxon>
        <taxon>Hypocreomycetidae</taxon>
        <taxon>Hypocreales</taxon>
        <taxon>Stachybotryaceae</taxon>
        <taxon>Stachybotrys</taxon>
    </lineage>
</organism>
<feature type="region of interest" description="Disordered" evidence="19">
    <location>
        <begin position="1"/>
        <end position="50"/>
    </location>
</feature>
<dbReference type="GO" id="GO:0051301">
    <property type="term" value="P:cell division"/>
    <property type="evidence" value="ECO:0007669"/>
    <property type="project" value="UniProtKB-KW"/>
</dbReference>
<evidence type="ECO:0000256" key="6">
    <source>
        <dbReference type="ARBA" id="ARBA00022490"/>
    </source>
</evidence>
<keyword evidence="5" id="KW-0158">Chromosome</keyword>
<feature type="compositionally biased region" description="Basic and acidic residues" evidence="19">
    <location>
        <begin position="142"/>
        <end position="165"/>
    </location>
</feature>
<comment type="subcellular location">
    <subcellularLocation>
        <location evidence="3">Chromosome</location>
        <location evidence="3">Centromere</location>
        <location evidence="3">Kinetochore</location>
    </subcellularLocation>
    <subcellularLocation>
        <location evidence="2">Cytoplasm</location>
        <location evidence="2">Cytoskeleton</location>
        <location evidence="2">Spindle</location>
    </subcellularLocation>
    <subcellularLocation>
        <location evidence="1">Nucleus</location>
    </subcellularLocation>
</comment>
<evidence type="ECO:0000313" key="21">
    <source>
        <dbReference type="Proteomes" id="UP000028045"/>
    </source>
</evidence>
<keyword evidence="6" id="KW-0963">Cytoplasm</keyword>
<dbReference type="GO" id="GO:0072686">
    <property type="term" value="C:mitotic spindle"/>
    <property type="evidence" value="ECO:0007669"/>
    <property type="project" value="InterPro"/>
</dbReference>
<keyword evidence="14" id="KW-0539">Nucleus</keyword>
<evidence type="ECO:0000256" key="14">
    <source>
        <dbReference type="ARBA" id="ARBA00023242"/>
    </source>
</evidence>
<evidence type="ECO:0000256" key="13">
    <source>
        <dbReference type="ARBA" id="ARBA00023212"/>
    </source>
</evidence>
<dbReference type="AlphaFoldDB" id="A0A084AV27"/>
<dbReference type="HOGENOM" id="CLU_074400_1_0_1"/>
<dbReference type="EMBL" id="KL648535">
    <property type="protein sequence ID" value="KEY69156.1"/>
    <property type="molecule type" value="Genomic_DNA"/>
</dbReference>
<sequence length="233" mass="25387">MADTDEHDESSLWESSTEQDPVKSRPKTPRTPKTPKTPSTSDPVAEPGDHEAALRKELEGVRAINQSIEGVIASLERAGGNMNTVSHTVSNASTLLNTWTRILSQTEHNQRLILDPSWKGATEDQAEQAAEAVQRQLAAQRKAAEEERRREEIRRRRDDEEERRKAAPAVPSRGSRGTVGTRGPRARGRGTARGGSSTDQTGDRSAPNAAGGRGSTFLTRGAGTSRYRSRGVR</sequence>
<protein>
    <recommendedName>
        <fullName evidence="17">DASH complex subunit DUO1</fullName>
    </recommendedName>
    <alternativeName>
        <fullName evidence="18">Outer kinetochore protein DUO1</fullName>
    </alternativeName>
</protein>
<evidence type="ECO:0000256" key="15">
    <source>
        <dbReference type="ARBA" id="ARBA00023306"/>
    </source>
</evidence>